<protein>
    <submittedName>
        <fullName evidence="2">Uncharacterized protein</fullName>
    </submittedName>
</protein>
<dbReference type="RefSeq" id="WP_114412211.1">
    <property type="nucleotide sequence ID" value="NZ_QPJQ01000017.1"/>
</dbReference>
<dbReference type="OrthoDB" id="6107658at2"/>
<sequence length="353" mass="39336">MKYSKSLFAISGAALLLSGCASQVVDKTPVVDTSVLKTSIRTSGPLAPDGTQTRVRYTAGNKSTEEVKTEYDSWVTSTIAGDNHTAEITRLDKNLLWQVNYNAENYAECPLSGCSSLSPLEKLKNKGEDDEEDYNPAGDDSCKVVVKKYDFTVTPKAKDREINGFIADQYVARWDLVSEDDQGNRDEHVVTMDYWMADVSNNQALKVAHDFDQKYFNKVIAPTPLARLLDQNMESSMAFFSAGKENEMKKLTSVGGEPISVKLEWYADVNTCPETEAKKDDPKFDAKDPVNSLKDMAGSFFSDQAEKGAKKWMGMEDGKPIISYIREVKAANMSGEHTSRFEVPKDFKLTDRQ</sequence>
<evidence type="ECO:0000313" key="3">
    <source>
        <dbReference type="Proteomes" id="UP000253506"/>
    </source>
</evidence>
<dbReference type="PROSITE" id="PS51257">
    <property type="entry name" value="PROKAR_LIPOPROTEIN"/>
    <property type="match status" value="1"/>
</dbReference>
<feature type="signal peptide" evidence="1">
    <location>
        <begin position="1"/>
        <end position="23"/>
    </location>
</feature>
<proteinExistence type="predicted"/>
<comment type="caution">
    <text evidence="2">The sequence shown here is derived from an EMBL/GenBank/DDBJ whole genome shotgun (WGS) entry which is preliminary data.</text>
</comment>
<reference evidence="2 3" key="1">
    <citation type="submission" date="2018-07" db="EMBL/GenBank/DDBJ databases">
        <title>Genomic Encyclopedia of Type Strains, Phase III (KMG-III): the genomes of soil and plant-associated and newly described type strains.</title>
        <authorList>
            <person name="Whitman W."/>
        </authorList>
    </citation>
    <scope>NUCLEOTIDE SEQUENCE [LARGE SCALE GENOMIC DNA]</scope>
    <source>
        <strain evidence="2 3">CECT 7731</strain>
    </source>
</reference>
<dbReference type="AlphaFoldDB" id="A0A368ZW58"/>
<keyword evidence="1" id="KW-0732">Signal</keyword>
<organism evidence="2 3">
    <name type="scientific">Marinomonas foliarum</name>
    <dbReference type="NCBI Taxonomy" id="491950"/>
    <lineage>
        <taxon>Bacteria</taxon>
        <taxon>Pseudomonadati</taxon>
        <taxon>Pseudomonadota</taxon>
        <taxon>Gammaproteobacteria</taxon>
        <taxon>Oceanospirillales</taxon>
        <taxon>Oceanospirillaceae</taxon>
        <taxon>Marinomonas</taxon>
    </lineage>
</organism>
<name>A0A368ZW58_9GAMM</name>
<dbReference type="EMBL" id="QPJQ01000017">
    <property type="protein sequence ID" value="RCX01252.1"/>
    <property type="molecule type" value="Genomic_DNA"/>
</dbReference>
<evidence type="ECO:0000256" key="1">
    <source>
        <dbReference type="SAM" id="SignalP"/>
    </source>
</evidence>
<evidence type="ECO:0000313" key="2">
    <source>
        <dbReference type="EMBL" id="RCX01252.1"/>
    </source>
</evidence>
<gene>
    <name evidence="2" type="ORF">DFP77_11726</name>
</gene>
<dbReference type="Proteomes" id="UP000253506">
    <property type="component" value="Unassembled WGS sequence"/>
</dbReference>
<accession>A0A368ZW58</accession>
<feature type="chain" id="PRO_5016886157" evidence="1">
    <location>
        <begin position="24"/>
        <end position="353"/>
    </location>
</feature>